<proteinExistence type="predicted"/>
<sequence>MPLFLRELSTIMKLQHFLPAALIFLLLSCGNNNSNDSNDAGSPSATIVPAAIDYTVVKTYPHDTSSYTQGLIWHNNTLYEGTGRVGYSKLAKIDIETGKASQQQFNAKNEFGEGITILDNKIYQLTWENHKVYVYDAESFKKLQEFAWPYEGWGITTDGKNLIISTGGSNIYYVNPSDFKILRTVGVTDNYGPVDNINELEYINGFIYANKYLTTYILKINPETGTVTGRLDLKDIFQKSGKTYDAGMIPDPTEDVLNGIAYDSAKNSLYVTGKQWPLLFEIKIN</sequence>
<dbReference type="Pfam" id="PF05096">
    <property type="entry name" value="Glu_cyclase_2"/>
    <property type="match status" value="1"/>
</dbReference>
<keyword evidence="1" id="KW-0808">Transferase</keyword>
<dbReference type="GO" id="GO:0016603">
    <property type="term" value="F:glutaminyl-peptide cyclotransferase activity"/>
    <property type="evidence" value="ECO:0007669"/>
    <property type="project" value="InterPro"/>
</dbReference>
<organism evidence="1 2">
    <name type="scientific">Filimonas effusa</name>
    <dbReference type="NCBI Taxonomy" id="2508721"/>
    <lineage>
        <taxon>Bacteria</taxon>
        <taxon>Pseudomonadati</taxon>
        <taxon>Bacteroidota</taxon>
        <taxon>Chitinophagia</taxon>
        <taxon>Chitinophagales</taxon>
        <taxon>Chitinophagaceae</taxon>
        <taxon>Filimonas</taxon>
    </lineage>
</organism>
<dbReference type="SUPFAM" id="SSF50969">
    <property type="entry name" value="YVTN repeat-like/Quinoprotein amine dehydrogenase"/>
    <property type="match status" value="1"/>
</dbReference>
<dbReference type="OrthoDB" id="9783700at2"/>
<reference evidence="1 2" key="1">
    <citation type="submission" date="2019-01" db="EMBL/GenBank/DDBJ databases">
        <title>Filimonas sp. strain TTM-71.</title>
        <authorList>
            <person name="Chen W.-M."/>
        </authorList>
    </citation>
    <scope>NUCLEOTIDE SEQUENCE [LARGE SCALE GENOMIC DNA]</scope>
    <source>
        <strain evidence="1 2">TTM-71</strain>
    </source>
</reference>
<dbReference type="PANTHER" id="PTHR31270:SF1">
    <property type="entry name" value="GLUTAMINYL-PEPTIDE CYCLOTRANSFERASE"/>
    <property type="match status" value="1"/>
</dbReference>
<keyword evidence="2" id="KW-1185">Reference proteome</keyword>
<gene>
    <name evidence="1" type="ORF">ESB13_10500</name>
</gene>
<dbReference type="PROSITE" id="PS51257">
    <property type="entry name" value="PROKAR_LIPOPROTEIN"/>
    <property type="match status" value="1"/>
</dbReference>
<comment type="caution">
    <text evidence="1">The sequence shown here is derived from an EMBL/GenBank/DDBJ whole genome shotgun (WGS) entry which is preliminary data.</text>
</comment>
<accession>A0A4Q1DES3</accession>
<dbReference type="Gene3D" id="2.130.10.10">
    <property type="entry name" value="YVTN repeat-like/Quinoprotein amine dehydrogenase"/>
    <property type="match status" value="1"/>
</dbReference>
<dbReference type="Proteomes" id="UP000290545">
    <property type="component" value="Unassembled WGS sequence"/>
</dbReference>
<dbReference type="EMBL" id="SDHZ01000001">
    <property type="protein sequence ID" value="RXK87183.1"/>
    <property type="molecule type" value="Genomic_DNA"/>
</dbReference>
<name>A0A4Q1DES3_9BACT</name>
<evidence type="ECO:0000313" key="1">
    <source>
        <dbReference type="EMBL" id="RXK87183.1"/>
    </source>
</evidence>
<dbReference type="InterPro" id="IPR011044">
    <property type="entry name" value="Quino_amine_DH_bsu"/>
</dbReference>
<evidence type="ECO:0000313" key="2">
    <source>
        <dbReference type="Proteomes" id="UP000290545"/>
    </source>
</evidence>
<dbReference type="InterPro" id="IPR007788">
    <property type="entry name" value="QCT"/>
</dbReference>
<dbReference type="InterPro" id="IPR015943">
    <property type="entry name" value="WD40/YVTN_repeat-like_dom_sf"/>
</dbReference>
<protein>
    <submittedName>
        <fullName evidence="1">Glutaminyl-peptide cyclotransferase</fullName>
    </submittedName>
</protein>
<dbReference type="AlphaFoldDB" id="A0A4Q1DES3"/>
<dbReference type="PANTHER" id="PTHR31270">
    <property type="entry name" value="GLUTAMINYL-PEPTIDE CYCLOTRANSFERASE"/>
    <property type="match status" value="1"/>
</dbReference>